<comment type="similarity">
    <text evidence="1">Belongs to the FAM83 family.</text>
</comment>
<accession>A0A8M1KAC1</accession>
<evidence type="ECO:0000313" key="5">
    <source>
        <dbReference type="RefSeq" id="XP_042560996.1"/>
    </source>
</evidence>
<dbReference type="GO" id="GO:1902808">
    <property type="term" value="P:positive regulation of cell cycle G1/S phase transition"/>
    <property type="evidence" value="ECO:0007669"/>
    <property type="project" value="TreeGrafter"/>
</dbReference>
<reference evidence="5" key="1">
    <citation type="submission" date="2025-08" db="UniProtKB">
        <authorList>
            <consortium name="RefSeq"/>
        </authorList>
    </citation>
    <scope>IDENTIFICATION</scope>
</reference>
<keyword evidence="4" id="KW-1185">Reference proteome</keyword>
<feature type="domain" description="Scaffolding anchor of CK1" evidence="3">
    <location>
        <begin position="31"/>
        <end position="301"/>
    </location>
</feature>
<protein>
    <submittedName>
        <fullName evidence="5">Protein FAM83D-like</fullName>
    </submittedName>
</protein>
<proteinExistence type="inferred from homology"/>
<dbReference type="OrthoDB" id="9882762at2759"/>
<evidence type="ECO:0000256" key="1">
    <source>
        <dbReference type="ARBA" id="ARBA00006937"/>
    </source>
</evidence>
<dbReference type="GO" id="GO:0005829">
    <property type="term" value="C:cytosol"/>
    <property type="evidence" value="ECO:0007669"/>
    <property type="project" value="TreeGrafter"/>
</dbReference>
<feature type="region of interest" description="Disordered" evidence="2">
    <location>
        <begin position="477"/>
        <end position="505"/>
    </location>
</feature>
<dbReference type="SUPFAM" id="SSF56024">
    <property type="entry name" value="Phospholipase D/nuclease"/>
    <property type="match status" value="1"/>
</dbReference>
<dbReference type="Proteomes" id="UP000515152">
    <property type="component" value="Unplaced"/>
</dbReference>
<sequence>MPSLFQTLDMDDEPLTWWSSSSRMGREPDLNVEEVYCESHRLAIEQLITVGVDAYLEFLKKERVRNFLSEDEIKFILQSAAVPKCTPQSGNSGAFVLSEATSLAYFPDVSDVAAPSLDIGWHAFSPDSVPGETTATAHFQPNFSPYTPVKSIYSCKVAARKMIKEAKEVIAIVTDSFTDVDIFQDLQEACTRRRVPVYILLDHEAVRPFLQMCSNINVRLAELQKMRVRAVTGFRFFTRTGARVTGRIHEQFMLVDGTKVAMGTYRFKWTDGRINTCNMIELTGEVVNKYEQEFQRLHKKSLAVNIRAVLPPQAPQASTLKPACLNIAPSRAQALGVVLSSVTPAAKVTSPPANPSAALGHSACHTSTQTSSQCVTQGTQTGAIIAHQPRIALCSTSSAEADSSGSESACTTPTETSSVMQTIASLSVNPCPTPTPSILTLTGHSRSKELQQQPQKWYYPPPSILSSLCNKKDSMGFSSPSLRSGSQWGCKAQQSTRPGPGLTMGSMLMAMPMRSRFQQ</sequence>
<dbReference type="GO" id="GO:1902480">
    <property type="term" value="P:protein localization to mitotic spindle"/>
    <property type="evidence" value="ECO:0007669"/>
    <property type="project" value="TreeGrafter"/>
</dbReference>
<dbReference type="AlphaFoldDB" id="A0A8M1KAC1"/>
<dbReference type="Gene3D" id="3.30.870.10">
    <property type="entry name" value="Endonuclease Chain A"/>
    <property type="match status" value="1"/>
</dbReference>
<dbReference type="GO" id="GO:0007165">
    <property type="term" value="P:signal transduction"/>
    <property type="evidence" value="ECO:0007669"/>
    <property type="project" value="TreeGrafter"/>
</dbReference>
<dbReference type="RefSeq" id="XP_042560996.1">
    <property type="nucleotide sequence ID" value="XM_042705062.1"/>
</dbReference>
<dbReference type="PANTHER" id="PTHR16181">
    <property type="entry name" value="PROTEIN FAM83A-RELATED"/>
    <property type="match status" value="1"/>
</dbReference>
<feature type="compositionally biased region" description="Polar residues" evidence="2">
    <location>
        <begin position="477"/>
        <end position="497"/>
    </location>
</feature>
<dbReference type="GO" id="GO:0032006">
    <property type="term" value="P:regulation of TOR signaling"/>
    <property type="evidence" value="ECO:0007669"/>
    <property type="project" value="TreeGrafter"/>
</dbReference>
<dbReference type="PANTHER" id="PTHR16181:SF29">
    <property type="entry name" value="PROTEIN FAM83A-RELATED"/>
    <property type="match status" value="1"/>
</dbReference>
<evidence type="ECO:0000259" key="3">
    <source>
        <dbReference type="Pfam" id="PF07894"/>
    </source>
</evidence>
<organism evidence="4 5">
    <name type="scientific">Clupea harengus</name>
    <name type="common">Atlantic herring</name>
    <dbReference type="NCBI Taxonomy" id="7950"/>
    <lineage>
        <taxon>Eukaryota</taxon>
        <taxon>Metazoa</taxon>
        <taxon>Chordata</taxon>
        <taxon>Craniata</taxon>
        <taxon>Vertebrata</taxon>
        <taxon>Euteleostomi</taxon>
        <taxon>Actinopterygii</taxon>
        <taxon>Neopterygii</taxon>
        <taxon>Teleostei</taxon>
        <taxon>Clupei</taxon>
        <taxon>Clupeiformes</taxon>
        <taxon>Clupeoidei</taxon>
        <taxon>Clupeidae</taxon>
        <taxon>Clupea</taxon>
    </lineage>
</organism>
<dbReference type="GeneID" id="122130338"/>
<dbReference type="GO" id="GO:0097431">
    <property type="term" value="C:mitotic spindle pole"/>
    <property type="evidence" value="ECO:0007669"/>
    <property type="project" value="TreeGrafter"/>
</dbReference>
<name>A0A8M1KAC1_CLUHA</name>
<dbReference type="Pfam" id="PF07894">
    <property type="entry name" value="SACK1"/>
    <property type="match status" value="1"/>
</dbReference>
<evidence type="ECO:0000313" key="4">
    <source>
        <dbReference type="Proteomes" id="UP000515152"/>
    </source>
</evidence>
<dbReference type="InterPro" id="IPR050944">
    <property type="entry name" value="FAM83"/>
</dbReference>
<dbReference type="KEGG" id="char:122130338"/>
<evidence type="ECO:0000256" key="2">
    <source>
        <dbReference type="SAM" id="MobiDB-lite"/>
    </source>
</evidence>
<dbReference type="InterPro" id="IPR012461">
    <property type="entry name" value="SACK1"/>
</dbReference>
<dbReference type="GO" id="GO:0019901">
    <property type="term" value="F:protein kinase binding"/>
    <property type="evidence" value="ECO:0007669"/>
    <property type="project" value="TreeGrafter"/>
</dbReference>
<gene>
    <name evidence="5" type="primary">LOC122130338</name>
</gene>
<dbReference type="GO" id="GO:0070372">
    <property type="term" value="P:regulation of ERK1 and ERK2 cascade"/>
    <property type="evidence" value="ECO:0007669"/>
    <property type="project" value="TreeGrafter"/>
</dbReference>